<dbReference type="GO" id="GO:0000287">
    <property type="term" value="F:magnesium ion binding"/>
    <property type="evidence" value="ECO:0007669"/>
    <property type="project" value="InterPro"/>
</dbReference>
<dbReference type="Pfam" id="PF17837">
    <property type="entry name" value="4PPT_N"/>
    <property type="match status" value="1"/>
</dbReference>
<evidence type="ECO:0000256" key="2">
    <source>
        <dbReference type="ARBA" id="ARBA00004993"/>
    </source>
</evidence>
<evidence type="ECO:0000256" key="5">
    <source>
        <dbReference type="ARBA" id="ARBA00019087"/>
    </source>
</evidence>
<dbReference type="Pfam" id="PF01648">
    <property type="entry name" value="ACPS"/>
    <property type="match status" value="1"/>
</dbReference>
<comment type="catalytic activity">
    <reaction evidence="10">
        <text>apo-[aryl-carrier protein] + CoA = holo-[aryl-carrier protein] + adenosine 3',5'-bisphosphate + H(+)</text>
        <dbReference type="Rhea" id="RHEA:48404"/>
        <dbReference type="Rhea" id="RHEA-COMP:15903"/>
        <dbReference type="Rhea" id="RHEA-COMP:17557"/>
        <dbReference type="ChEBI" id="CHEBI:15378"/>
        <dbReference type="ChEBI" id="CHEBI:29999"/>
        <dbReference type="ChEBI" id="CHEBI:57287"/>
        <dbReference type="ChEBI" id="CHEBI:58343"/>
        <dbReference type="ChEBI" id="CHEBI:64479"/>
    </reaction>
</comment>
<feature type="binding site" evidence="13">
    <location>
        <position position="142"/>
    </location>
    <ligand>
        <name>Mg(2+)</name>
        <dbReference type="ChEBI" id="CHEBI:18420"/>
    </ligand>
</feature>
<comment type="catalytic activity">
    <reaction evidence="11">
        <text>apo-[peptidyl-carrier protein] + CoA = holo-[peptidyl-carrier protein] + adenosine 3',5'-bisphosphate + H(+)</text>
        <dbReference type="Rhea" id="RHEA:46228"/>
        <dbReference type="Rhea" id="RHEA-COMP:11479"/>
        <dbReference type="Rhea" id="RHEA-COMP:11480"/>
        <dbReference type="ChEBI" id="CHEBI:15378"/>
        <dbReference type="ChEBI" id="CHEBI:29999"/>
        <dbReference type="ChEBI" id="CHEBI:57287"/>
        <dbReference type="ChEBI" id="CHEBI:58343"/>
        <dbReference type="ChEBI" id="CHEBI:64479"/>
    </reaction>
</comment>
<dbReference type="GO" id="GO:0005886">
    <property type="term" value="C:plasma membrane"/>
    <property type="evidence" value="ECO:0007669"/>
    <property type="project" value="TreeGrafter"/>
</dbReference>
<dbReference type="InterPro" id="IPR008278">
    <property type="entry name" value="4-PPantetheinyl_Trfase_dom"/>
</dbReference>
<proteinExistence type="inferred from homology"/>
<dbReference type="PANTHER" id="PTHR38096:SF1">
    <property type="entry name" value="ENTEROBACTIN SYNTHASE COMPONENT D"/>
    <property type="match status" value="1"/>
</dbReference>
<evidence type="ECO:0000256" key="1">
    <source>
        <dbReference type="ARBA" id="ARBA00003937"/>
    </source>
</evidence>
<dbReference type="PRINTS" id="PR01399">
    <property type="entry name" value="ENTSNTHTASED"/>
</dbReference>
<feature type="binding site" evidence="12">
    <location>
        <position position="81"/>
    </location>
    <ligand>
        <name>CoA</name>
        <dbReference type="ChEBI" id="CHEBI:57287"/>
    </ligand>
</feature>
<keyword evidence="6 16" id="KW-0808">Transferase</keyword>
<feature type="domain" description="4'-phosphopantetheinyl transferase" evidence="14">
    <location>
        <begin position="137"/>
        <end position="219"/>
    </location>
</feature>
<dbReference type="InterPro" id="IPR037143">
    <property type="entry name" value="4-PPantetheinyl_Trfase_dom_sf"/>
</dbReference>
<accession>A0AAV3KFB5</accession>
<name>A0AAV3KFB5_9GAMM</name>
<dbReference type="InterPro" id="IPR041354">
    <property type="entry name" value="4PPT_N"/>
</dbReference>
<feature type="binding site" evidence="12">
    <location>
        <position position="140"/>
    </location>
    <ligand>
        <name>CoA</name>
        <dbReference type="ChEBI" id="CHEBI:57287"/>
    </ligand>
</feature>
<keyword evidence="7" id="KW-0259">Enterobactin biosynthesis</keyword>
<keyword evidence="13" id="KW-0460">Magnesium</keyword>
<keyword evidence="13" id="KW-0479">Metal-binding</keyword>
<evidence type="ECO:0000313" key="17">
    <source>
        <dbReference type="Proteomes" id="UP000017142"/>
    </source>
</evidence>
<evidence type="ECO:0000256" key="3">
    <source>
        <dbReference type="ARBA" id="ARBA00008342"/>
    </source>
</evidence>
<feature type="domain" description="4'-phosphopantetheinyl transferase N-terminal" evidence="15">
    <location>
        <begin position="66"/>
        <end position="127"/>
    </location>
</feature>
<dbReference type="GO" id="GO:0008897">
    <property type="term" value="F:holo-[acyl-carrier-protein] synthase activity"/>
    <property type="evidence" value="ECO:0007669"/>
    <property type="project" value="InterPro"/>
</dbReference>
<feature type="binding site" evidence="13">
    <location>
        <position position="141"/>
    </location>
    <ligand>
        <name>Mg(2+)</name>
        <dbReference type="ChEBI" id="CHEBI:18420"/>
    </ligand>
</feature>
<dbReference type="GO" id="GO:0009366">
    <property type="term" value="C:enterobactin synthetase complex"/>
    <property type="evidence" value="ECO:0007669"/>
    <property type="project" value="InterPro"/>
</dbReference>
<evidence type="ECO:0000256" key="10">
    <source>
        <dbReference type="ARBA" id="ARBA00049176"/>
    </source>
</evidence>
<dbReference type="GO" id="GO:0009239">
    <property type="term" value="P:enterobactin biosynthetic process"/>
    <property type="evidence" value="ECO:0007669"/>
    <property type="project" value="UniProtKB-KW"/>
</dbReference>
<evidence type="ECO:0000256" key="6">
    <source>
        <dbReference type="ARBA" id="ARBA00022679"/>
    </source>
</evidence>
<evidence type="ECO:0000256" key="11">
    <source>
        <dbReference type="ARBA" id="ARBA00049191"/>
    </source>
</evidence>
<feature type="binding site" evidence="12">
    <location>
        <begin position="117"/>
        <end position="118"/>
    </location>
    <ligand>
        <name>CoA</name>
        <dbReference type="ChEBI" id="CHEBI:57287"/>
    </ligand>
</feature>
<protein>
    <recommendedName>
        <fullName evidence="5">Enterobactin synthase component D</fullName>
    </recommendedName>
    <alternativeName>
        <fullName evidence="8">4'-phosphopantetheinyl transferase EntD</fullName>
    </alternativeName>
    <alternativeName>
        <fullName evidence="9">Enterochelin synthase D</fullName>
    </alternativeName>
</protein>
<comment type="pathway">
    <text evidence="2">Siderophore biosynthesis; enterobactin biosynthesis.</text>
</comment>
<evidence type="ECO:0000256" key="8">
    <source>
        <dbReference type="ARBA" id="ARBA00029894"/>
    </source>
</evidence>
<reference evidence="17" key="1">
    <citation type="journal article" date="2013" name="Diversity">
        <title>Genome Sequence of Dickeya solani, a New soft Rot Pathogen of Potato, Suggests its Emergence May Be Related to a Novel Combination of Non-Ribosomal Peptide/Polyketide Synthetase Clusters.</title>
        <authorList>
            <person name="Garlant L."/>
            <person name="Koskinen P."/>
            <person name="Rouhiainen L."/>
            <person name="Laine P."/>
            <person name="Paulin L."/>
            <person name="Auvinen P."/>
            <person name="Holm L."/>
            <person name="Pirhonen M."/>
        </authorList>
    </citation>
    <scope>NUCLEOTIDE SEQUENCE [LARGE SCALE GENOMIC DNA]</scope>
    <source>
        <strain evidence="17">D s0432-1</strain>
    </source>
</reference>
<comment type="subunit">
    <text evidence="4">EntB, EntD, EntE, and EntF form a multienzyme complex called enterobactin synthase.</text>
</comment>
<dbReference type="EMBL" id="AMWE01000001">
    <property type="protein sequence ID" value="ERO59525.1"/>
    <property type="molecule type" value="Genomic_DNA"/>
</dbReference>
<feature type="binding site" evidence="12">
    <location>
        <position position="186"/>
    </location>
    <ligand>
        <name>CoA</name>
        <dbReference type="ChEBI" id="CHEBI:57287"/>
    </ligand>
</feature>
<evidence type="ECO:0000259" key="14">
    <source>
        <dbReference type="Pfam" id="PF01648"/>
    </source>
</evidence>
<evidence type="ECO:0000313" key="16">
    <source>
        <dbReference type="EMBL" id="ERO59525.1"/>
    </source>
</evidence>
<dbReference type="Gene3D" id="3.90.470.20">
    <property type="entry name" value="4'-phosphopantetheinyl transferase domain"/>
    <property type="match status" value="1"/>
</dbReference>
<comment type="similarity">
    <text evidence="3">Belongs to the P-Pant transferase superfamily. EntD family.</text>
</comment>
<dbReference type="InterPro" id="IPR003542">
    <property type="entry name" value="Enbac_synth_compD-like"/>
</dbReference>
<comment type="function">
    <text evidence="1">Involved in the biosynthesis of the siderophore enterobactin (enterochelin), which is a macrocyclic trimeric lactone of N-(2,3-dihydroxybenzoyl)-serine. The serine trilactone serves as a scaffolding for the three catechol functionalities that provide hexadentate coordination for the tightly ligated iron(2+) atoms. Plays an essential role in the assembly of the enterobactin by catalyzing the transfer of the 4'-phosphopantetheine (Ppant) moiety from coenzyme A to the apo-domains of both EntB (ArCP domain) and EntF (PCP domain) to yield their holo-forms which make them competent for the activation of 2,3-dihydroxybenzoate (DHB) and L-serine, respectively.</text>
</comment>
<feature type="binding site" evidence="13">
    <location>
        <position position="140"/>
    </location>
    <ligand>
        <name>Mg(2+)</name>
        <dbReference type="ChEBI" id="CHEBI:18420"/>
    </ligand>
</feature>
<dbReference type="SUPFAM" id="SSF56214">
    <property type="entry name" value="4'-phosphopantetheinyl transferase"/>
    <property type="match status" value="1"/>
</dbReference>
<evidence type="ECO:0000256" key="4">
    <source>
        <dbReference type="ARBA" id="ARBA00011503"/>
    </source>
</evidence>
<evidence type="ECO:0000256" key="12">
    <source>
        <dbReference type="PIRSR" id="PIRSR603542-1"/>
    </source>
</evidence>
<evidence type="ECO:0000259" key="15">
    <source>
        <dbReference type="Pfam" id="PF17837"/>
    </source>
</evidence>
<feature type="binding site" evidence="12">
    <location>
        <position position="190"/>
    </location>
    <ligand>
        <name>CoA</name>
        <dbReference type="ChEBI" id="CHEBI:57287"/>
    </ligand>
</feature>
<sequence>MANGLHLVAECSDMLSSFIKNIEWLTVRQAGNDTAYPGHCARCYFDLSAYRDDLFFRAGIAVPAEITRSVPKRRAEYLAGRYLAKTVLSRLGVNGYVLTSAADRSPQWPERIAGSLSHNIDSVLCAAHQCRHDASCVGLDIETRMNAERANNLWPGIADEIEYDWLHSHHPISFASMLTLSFSAKESLYKALYPQVKRYFDFLDVRMVGLDTVQQTFTLQLLTDLSPGYLAGRRFSGTYQLRESDITTFLFD</sequence>
<comment type="caution">
    <text evidence="16">The sequence shown here is derived from an EMBL/GenBank/DDBJ whole genome shotgun (WGS) entry which is preliminary data.</text>
</comment>
<evidence type="ECO:0000256" key="7">
    <source>
        <dbReference type="ARBA" id="ARBA00023191"/>
    </source>
</evidence>
<feature type="binding site" evidence="12">
    <location>
        <position position="73"/>
    </location>
    <ligand>
        <name>CoA</name>
        <dbReference type="ChEBI" id="CHEBI:57287"/>
    </ligand>
</feature>
<dbReference type="AlphaFoldDB" id="A0AAV3KFB5"/>
<gene>
    <name evidence="16" type="ORF">A544_0497</name>
</gene>
<dbReference type="PANTHER" id="PTHR38096">
    <property type="entry name" value="ENTEROBACTIN SYNTHASE COMPONENT D"/>
    <property type="match status" value="1"/>
</dbReference>
<evidence type="ECO:0000256" key="9">
    <source>
        <dbReference type="ARBA" id="ARBA00031996"/>
    </source>
</evidence>
<dbReference type="Proteomes" id="UP000017142">
    <property type="component" value="Unassembled WGS sequence"/>
</dbReference>
<evidence type="ECO:0000256" key="13">
    <source>
        <dbReference type="PIRSR" id="PIRSR603542-2"/>
    </source>
</evidence>
<comment type="cofactor">
    <cofactor evidence="13">
        <name>Mg(2+)</name>
        <dbReference type="ChEBI" id="CHEBI:18420"/>
    </cofactor>
</comment>
<organism evidence="16 17">
    <name type="scientific">Dickeya solani D s0432-1</name>
    <dbReference type="NCBI Taxonomy" id="1231725"/>
    <lineage>
        <taxon>Bacteria</taxon>
        <taxon>Pseudomonadati</taxon>
        <taxon>Pseudomonadota</taxon>
        <taxon>Gammaproteobacteria</taxon>
        <taxon>Enterobacterales</taxon>
        <taxon>Pectobacteriaceae</taxon>
        <taxon>Dickeya</taxon>
    </lineage>
</organism>